<evidence type="ECO:0000313" key="2">
    <source>
        <dbReference type="EMBL" id="KAG7397792.1"/>
    </source>
</evidence>
<feature type="compositionally biased region" description="Low complexity" evidence="1">
    <location>
        <begin position="336"/>
        <end position="356"/>
    </location>
</feature>
<accession>A0A8T1WUH0</accession>
<feature type="region of interest" description="Disordered" evidence="1">
    <location>
        <begin position="322"/>
        <end position="381"/>
    </location>
</feature>
<dbReference type="Proteomes" id="UP000693981">
    <property type="component" value="Unassembled WGS sequence"/>
</dbReference>
<dbReference type="EMBL" id="JAGDFL010000100">
    <property type="protein sequence ID" value="KAG7397792.1"/>
    <property type="molecule type" value="Genomic_DNA"/>
</dbReference>
<sequence length="487" mass="55617">MNSVRLNAAWNNDELLHLIEAWEQVVEVPRDRLVLSSAERMALHDRFVALSDSSRRTLSSVTRQHHRLCTSYRLVVETNAQSEVDGTPRWFDLPTTQQNDLRKLHGKKERGMTALTPELFHLLERICARDAKPATAPLNLKAKTLGPGRPKKAVKAPKKIKALKTPKTPKKSGVSSTDAVNESPRYTWTQQDWLLFVDAWKEAVDEFVDYGNDQREKIKLPNWLIRQRFVALGGSNEVSVGSITAKKRCVVNAYQFVRDCVAGMQALDGSDWFKLTFNERFRLQRKLIGPKSSQRLGCEIGLSTYNKIAAIIEKEEVLATVTGHKRKRSHKHARKASVSSDSSLDASSTRSPSSLSSDEDMSGSEEAPPRLSAPPPTDFVDEELSNVDERVVEALLDAQNARFEQLMHDLREERMEERKQNQCMLLEILHQRTPPEDPQQNVKYMETLVSKQQEQLMDLFVQMQKERHQEREDFHAMLRQLVSQARS</sequence>
<protein>
    <submittedName>
        <fullName evidence="2">Uncharacterized protein</fullName>
    </submittedName>
</protein>
<evidence type="ECO:0000313" key="3">
    <source>
        <dbReference type="Proteomes" id="UP000693981"/>
    </source>
</evidence>
<dbReference type="OrthoDB" id="124951at2759"/>
<keyword evidence="3" id="KW-1185">Reference proteome</keyword>
<reference evidence="2" key="1">
    <citation type="submission" date="2021-02" db="EMBL/GenBank/DDBJ databases">
        <authorList>
            <person name="Palmer J.M."/>
        </authorList>
    </citation>
    <scope>NUCLEOTIDE SEQUENCE</scope>
    <source>
        <strain evidence="2">SCRP23</strain>
    </source>
</reference>
<comment type="caution">
    <text evidence="2">The sequence shown here is derived from an EMBL/GenBank/DDBJ whole genome shotgun (WGS) entry which is preliminary data.</text>
</comment>
<feature type="compositionally biased region" description="Basic residues" evidence="1">
    <location>
        <begin position="323"/>
        <end position="335"/>
    </location>
</feature>
<gene>
    <name evidence="2" type="ORF">PHYBOEH_000173</name>
</gene>
<dbReference type="AlphaFoldDB" id="A0A8T1WUH0"/>
<name>A0A8T1WUH0_9STRA</name>
<proteinExistence type="predicted"/>
<evidence type="ECO:0000256" key="1">
    <source>
        <dbReference type="SAM" id="MobiDB-lite"/>
    </source>
</evidence>
<organism evidence="2 3">
    <name type="scientific">Phytophthora boehmeriae</name>
    <dbReference type="NCBI Taxonomy" id="109152"/>
    <lineage>
        <taxon>Eukaryota</taxon>
        <taxon>Sar</taxon>
        <taxon>Stramenopiles</taxon>
        <taxon>Oomycota</taxon>
        <taxon>Peronosporomycetes</taxon>
        <taxon>Peronosporales</taxon>
        <taxon>Peronosporaceae</taxon>
        <taxon>Phytophthora</taxon>
    </lineage>
</organism>